<dbReference type="GO" id="GO:0004792">
    <property type="term" value="F:thiosulfate-cyanide sulfurtransferase activity"/>
    <property type="evidence" value="ECO:0007669"/>
    <property type="project" value="TreeGrafter"/>
</dbReference>
<dbReference type="PANTHER" id="PTHR44086">
    <property type="entry name" value="THIOSULFATE SULFURTRANSFERASE RDL2, MITOCHONDRIAL-RELATED"/>
    <property type="match status" value="1"/>
</dbReference>
<dbReference type="RefSeq" id="WP_002726669.1">
    <property type="nucleotide sequence ID" value="NZ_CAHP01000012.1"/>
</dbReference>
<keyword evidence="2" id="KW-0808">Transferase</keyword>
<reference evidence="2 3" key="1">
    <citation type="journal article" date="2012" name="J. Bacteriol.">
        <title>Draft Genome Sequence of the Purple Photosynthetic Bacterium Phaeospirillum molischianum DSM120, a Particularly Versatile Bacterium.</title>
        <authorList>
            <person name="Duquesne K."/>
            <person name="Prima V."/>
            <person name="Ji B."/>
            <person name="Rouy Z."/>
            <person name="Medigue C."/>
            <person name="Talla E."/>
            <person name="Sturgis J.N."/>
        </authorList>
    </citation>
    <scope>NUCLEOTIDE SEQUENCE [LARGE SCALE GENOMIC DNA]</scope>
    <source>
        <strain evidence="3">DSM120</strain>
    </source>
</reference>
<dbReference type="PANTHER" id="PTHR44086:SF10">
    <property type="entry name" value="THIOSULFATE SULFURTRANSFERASE_RHODANESE-LIKE DOMAIN-CONTAINING PROTEIN 3"/>
    <property type="match status" value="1"/>
</dbReference>
<dbReference type="Pfam" id="PF00581">
    <property type="entry name" value="Rhodanese"/>
    <property type="match status" value="1"/>
</dbReference>
<dbReference type="Gene3D" id="3.40.250.10">
    <property type="entry name" value="Rhodanese-like domain"/>
    <property type="match status" value="1"/>
</dbReference>
<dbReference type="SMART" id="SM00450">
    <property type="entry name" value="RHOD"/>
    <property type="match status" value="1"/>
</dbReference>
<accession>H8FPX5</accession>
<dbReference type="eggNOG" id="COG0607">
    <property type="taxonomic scope" value="Bacteria"/>
</dbReference>
<dbReference type="PROSITE" id="PS50206">
    <property type="entry name" value="RHODANESE_3"/>
    <property type="match status" value="1"/>
</dbReference>
<dbReference type="Proteomes" id="UP000004169">
    <property type="component" value="Unassembled WGS sequence"/>
</dbReference>
<evidence type="ECO:0000259" key="1">
    <source>
        <dbReference type="PROSITE" id="PS50206"/>
    </source>
</evidence>
<organism evidence="2 3">
    <name type="scientific">Magnetospirillum molischianum DSM 120</name>
    <dbReference type="NCBI Taxonomy" id="1150626"/>
    <lineage>
        <taxon>Bacteria</taxon>
        <taxon>Pseudomonadati</taxon>
        <taxon>Pseudomonadota</taxon>
        <taxon>Alphaproteobacteria</taxon>
        <taxon>Rhodospirillales</taxon>
        <taxon>Rhodospirillaceae</taxon>
        <taxon>Magnetospirillum</taxon>
    </lineage>
</organism>
<dbReference type="OrthoDB" id="9807812at2"/>
<sequence>MNETGLVDVSPAEAKSWMDQGTAVLIDVREPYEYGFERIPGALLFPLATFTPAALPSGGNQKIVLQCGTSKRSGIAAQRMIDAGHSVAYHIKGGLAAWKEAGLPLLGINPTTGAIEEKSA</sequence>
<comment type="caution">
    <text evidence="2">The sequence shown here is derived from an EMBL/GenBank/DDBJ whole genome shotgun (WGS) entry which is preliminary data.</text>
</comment>
<proteinExistence type="predicted"/>
<dbReference type="InterPro" id="IPR036873">
    <property type="entry name" value="Rhodanese-like_dom_sf"/>
</dbReference>
<protein>
    <submittedName>
        <fullName evidence="2">Rhodanese-related sulfurtransferase</fullName>
    </submittedName>
</protein>
<evidence type="ECO:0000313" key="2">
    <source>
        <dbReference type="EMBL" id="CCG40413.1"/>
    </source>
</evidence>
<feature type="domain" description="Rhodanese" evidence="1">
    <location>
        <begin position="19"/>
        <end position="107"/>
    </location>
</feature>
<keyword evidence="3" id="KW-1185">Reference proteome</keyword>
<dbReference type="STRING" id="1150626.PHAMO_20099"/>
<gene>
    <name evidence="2" type="ORF">PHAMO_20099</name>
</gene>
<dbReference type="InterPro" id="IPR001763">
    <property type="entry name" value="Rhodanese-like_dom"/>
</dbReference>
<evidence type="ECO:0000313" key="3">
    <source>
        <dbReference type="Proteomes" id="UP000004169"/>
    </source>
</evidence>
<name>H8FPX5_MAGML</name>
<dbReference type="AlphaFoldDB" id="H8FPX5"/>
<dbReference type="SUPFAM" id="SSF52821">
    <property type="entry name" value="Rhodanese/Cell cycle control phosphatase"/>
    <property type="match status" value="1"/>
</dbReference>
<dbReference type="EMBL" id="CAHP01000012">
    <property type="protein sequence ID" value="CCG40413.1"/>
    <property type="molecule type" value="Genomic_DNA"/>
</dbReference>